<reference evidence="1 2" key="1">
    <citation type="submission" date="2012-05" db="EMBL/GenBank/DDBJ databases">
        <title>The Genome Sequence of Sutterella wadsworthensis 2_1_59BFAA.</title>
        <authorList>
            <consortium name="The Broad Institute Genome Sequencing Platform"/>
            <person name="Earl A."/>
            <person name="Ward D."/>
            <person name="Feldgarden M."/>
            <person name="Gevers D."/>
            <person name="Daigneault M."/>
            <person name="Strauss J."/>
            <person name="Allen-Vercoe E."/>
            <person name="Walker B."/>
            <person name="Young S.K."/>
            <person name="Zeng Q."/>
            <person name="Gargeya S."/>
            <person name="Fitzgerald M."/>
            <person name="Haas B."/>
            <person name="Abouelleil A."/>
            <person name="Alvarado L."/>
            <person name="Arachchi H.M."/>
            <person name="Berlin A.M."/>
            <person name="Chapman S.B."/>
            <person name="Goldberg J."/>
            <person name="Griggs A."/>
            <person name="Gujja S."/>
            <person name="Hansen M."/>
            <person name="Howarth C."/>
            <person name="Imamovic A."/>
            <person name="Larimer J."/>
            <person name="McCowen C."/>
            <person name="Montmayeur A."/>
            <person name="Murphy C."/>
            <person name="Neiman D."/>
            <person name="Pearson M."/>
            <person name="Priest M."/>
            <person name="Roberts A."/>
            <person name="Saif S."/>
            <person name="Shea T."/>
            <person name="Sisk P."/>
            <person name="Sykes S."/>
            <person name="Wortman J."/>
            <person name="Nusbaum C."/>
            <person name="Birren B."/>
        </authorList>
    </citation>
    <scope>NUCLEOTIDE SEQUENCE [LARGE SCALE GENOMIC DNA]</scope>
    <source>
        <strain evidence="1 2">2_1_59BFAA</strain>
    </source>
</reference>
<proteinExistence type="predicted"/>
<protein>
    <submittedName>
        <fullName evidence="1">Uncharacterized protein</fullName>
    </submittedName>
</protein>
<dbReference type="Proteomes" id="UP000005835">
    <property type="component" value="Unassembled WGS sequence"/>
</dbReference>
<dbReference type="EMBL" id="ADMG01000027">
    <property type="protein sequence ID" value="EKB31380.1"/>
    <property type="molecule type" value="Genomic_DNA"/>
</dbReference>
<name>K1JIA0_9BURK</name>
<dbReference type="HOGENOM" id="CLU_216960_0_0_4"/>
<comment type="caution">
    <text evidence="1">The sequence shown here is derived from an EMBL/GenBank/DDBJ whole genome shotgun (WGS) entry which is preliminary data.</text>
</comment>
<keyword evidence="2" id="KW-1185">Reference proteome</keyword>
<dbReference type="AlphaFoldDB" id="K1JIA0"/>
<dbReference type="PATRIC" id="fig|742823.3.peg.975"/>
<gene>
    <name evidence="1" type="ORF">HMPREF9465_00991</name>
</gene>
<evidence type="ECO:0000313" key="1">
    <source>
        <dbReference type="EMBL" id="EKB31380.1"/>
    </source>
</evidence>
<organism evidence="1 2">
    <name type="scientific">Sutterella wadsworthensis 2_1_59BFAA</name>
    <dbReference type="NCBI Taxonomy" id="742823"/>
    <lineage>
        <taxon>Bacteria</taxon>
        <taxon>Pseudomonadati</taxon>
        <taxon>Pseudomonadota</taxon>
        <taxon>Betaproteobacteria</taxon>
        <taxon>Burkholderiales</taxon>
        <taxon>Sutterellaceae</taxon>
        <taxon>Sutterella</taxon>
    </lineage>
</organism>
<accession>K1JIA0</accession>
<evidence type="ECO:0000313" key="2">
    <source>
        <dbReference type="Proteomes" id="UP000005835"/>
    </source>
</evidence>
<sequence>MYQNTIPSTTHDGVLKVAAEAETLLQPTAVVMIGRLMMKDFVLMEVP</sequence>